<feature type="compositionally biased region" description="Polar residues" evidence="1">
    <location>
        <begin position="72"/>
        <end position="83"/>
    </location>
</feature>
<feature type="compositionally biased region" description="Basic and acidic residues" evidence="1">
    <location>
        <begin position="87"/>
        <end position="99"/>
    </location>
</feature>
<feature type="region of interest" description="Disordered" evidence="1">
    <location>
        <begin position="56"/>
        <end position="135"/>
    </location>
</feature>
<feature type="compositionally biased region" description="Low complexity" evidence="1">
    <location>
        <begin position="104"/>
        <end position="115"/>
    </location>
</feature>
<accession>A0A4Q0A011</accession>
<reference evidence="3" key="1">
    <citation type="journal article" date="2018" name="Nat. Microbiol.">
        <title>Leveraging single-cell genomics to expand the fungal tree of life.</title>
        <authorList>
            <person name="Ahrendt S.R."/>
            <person name="Quandt C.A."/>
            <person name="Ciobanu D."/>
            <person name="Clum A."/>
            <person name="Salamov A."/>
            <person name="Andreopoulos B."/>
            <person name="Cheng J.F."/>
            <person name="Woyke T."/>
            <person name="Pelin A."/>
            <person name="Henrissat B."/>
            <person name="Reynolds N.K."/>
            <person name="Benny G.L."/>
            <person name="Smith M.E."/>
            <person name="James T.Y."/>
            <person name="Grigoriev I.V."/>
        </authorList>
    </citation>
    <scope>NUCLEOTIDE SEQUENCE [LARGE SCALE GENOMIC DNA]</scope>
    <source>
        <strain evidence="3">RSA 468</strain>
    </source>
</reference>
<proteinExistence type="predicted"/>
<evidence type="ECO:0000313" key="3">
    <source>
        <dbReference type="Proteomes" id="UP000268162"/>
    </source>
</evidence>
<dbReference type="EMBL" id="ML002277">
    <property type="protein sequence ID" value="RKP39343.1"/>
    <property type="molecule type" value="Genomic_DNA"/>
</dbReference>
<evidence type="ECO:0000313" key="2">
    <source>
        <dbReference type="EMBL" id="RKP39343.1"/>
    </source>
</evidence>
<sequence length="625" mass="70577">MRPGSINIYFLAVIGLGVSPAKHTATAIPGIFPSHMEYDSFDHIYHNLMEALNTPGSGSASDLPAPASPSGQPFQNNAAQVSASRFYEARVKPSPKDTFKLQGSSSSPSATASPAKGSQGHPPEEARSPPPISPVLTTKELVKPITPLGSQGGEPSNLHRRPASDQLSIIQPSTPCQDIQANLPPTKDFVMAHRSKNRTCILKRLVECIFTNQYWFIKQQRKLFQKIYFGFREGLGESRERYLSDTEAHTILKNWRSLLMQQLKKSMFFIAYANWKDLINHIQRSIGPGPPTLKLSDIREVLGYLTTNLRETVLHNKHWRFVDPTLMSPVVLSVQLPLLVLVDAQTNGADILNMFRTLTHASIMGFVQRKWSLSKSTRHENILRRPHQKAWEWTDLTAYFDHFNFNLAALVMARLATTDRFADLEELVVGLEKWLQVYCGTRCNPDNIFHRFIQFGVILAAVAQQFQSLAQFSRMYTDDNGPLPREDLAAARCELANFMRHMELPQGARTLEGYWKCRPAVVTHLKYNQLLPMEQLHLTNDNRMGVLVSTSTFDEEDKAQLPDMGPWAFQNLDLGFFTRTLKSQLVNQLERAVKNGNRAFTGTDAYVSMNELLSHTVPKTVRFNI</sequence>
<gene>
    <name evidence="2" type="ORF">BJ085DRAFT_32243</name>
</gene>
<protein>
    <submittedName>
        <fullName evidence="2">Uncharacterized protein</fullName>
    </submittedName>
</protein>
<evidence type="ECO:0000256" key="1">
    <source>
        <dbReference type="SAM" id="MobiDB-lite"/>
    </source>
</evidence>
<keyword evidence="3" id="KW-1185">Reference proteome</keyword>
<name>A0A4Q0A011_9FUNG</name>
<dbReference type="AlphaFoldDB" id="A0A4Q0A011"/>
<feature type="compositionally biased region" description="Low complexity" evidence="1">
    <location>
        <begin position="56"/>
        <end position="71"/>
    </location>
</feature>
<dbReference type="Proteomes" id="UP000268162">
    <property type="component" value="Unassembled WGS sequence"/>
</dbReference>
<organism evidence="2 3">
    <name type="scientific">Dimargaris cristalligena</name>
    <dbReference type="NCBI Taxonomy" id="215637"/>
    <lineage>
        <taxon>Eukaryota</taxon>
        <taxon>Fungi</taxon>
        <taxon>Fungi incertae sedis</taxon>
        <taxon>Zoopagomycota</taxon>
        <taxon>Kickxellomycotina</taxon>
        <taxon>Dimargaritomycetes</taxon>
        <taxon>Dimargaritales</taxon>
        <taxon>Dimargaritaceae</taxon>
        <taxon>Dimargaris</taxon>
    </lineage>
</organism>